<dbReference type="InterPro" id="IPR036388">
    <property type="entry name" value="WH-like_DNA-bd_sf"/>
</dbReference>
<dbReference type="Pfam" id="PF04542">
    <property type="entry name" value="Sigma70_r2"/>
    <property type="match status" value="1"/>
</dbReference>
<evidence type="ECO:0000256" key="4">
    <source>
        <dbReference type="ARBA" id="ARBA00023163"/>
    </source>
</evidence>
<dbReference type="SUPFAM" id="SSF88659">
    <property type="entry name" value="Sigma3 and sigma4 domains of RNA polymerase sigma factors"/>
    <property type="match status" value="1"/>
</dbReference>
<sequence>MSQHLSKKQFAQHMENNKAKFYRLAFCYVKNEHDALEIISEATYKGFINLGKLENPEFFDTWMSRIIINCAYDLLKKQKKYEFIVPDDTLPAREEDLSVDDRLDLYQALNTLQPDERTLIILKYFEDRSFREIAETLKLPESTVKTRLYRIIGKLKSAVSV</sequence>
<dbReference type="InterPro" id="IPR014284">
    <property type="entry name" value="RNA_pol_sigma-70_dom"/>
</dbReference>
<evidence type="ECO:0000259" key="5">
    <source>
        <dbReference type="Pfam" id="PF04542"/>
    </source>
</evidence>
<dbReference type="Gene3D" id="1.10.1740.10">
    <property type="match status" value="1"/>
</dbReference>
<dbReference type="OrthoDB" id="9782703at2"/>
<dbReference type="InterPro" id="IPR013249">
    <property type="entry name" value="RNA_pol_sigma70_r4_t2"/>
</dbReference>
<name>A0A3E3I6N7_9FIRM</name>
<dbReference type="Proteomes" id="UP000261166">
    <property type="component" value="Unassembled WGS sequence"/>
</dbReference>
<evidence type="ECO:0000313" key="7">
    <source>
        <dbReference type="EMBL" id="RGE61646.1"/>
    </source>
</evidence>
<protein>
    <submittedName>
        <fullName evidence="7">Sigma-70 family RNA polymerase sigma factor</fullName>
    </submittedName>
</protein>
<dbReference type="EMBL" id="QVLV01000005">
    <property type="protein sequence ID" value="RGE61646.1"/>
    <property type="molecule type" value="Genomic_DNA"/>
</dbReference>
<evidence type="ECO:0000256" key="1">
    <source>
        <dbReference type="ARBA" id="ARBA00010641"/>
    </source>
</evidence>
<keyword evidence="3" id="KW-0731">Sigma factor</keyword>
<keyword evidence="2" id="KW-0805">Transcription regulation</keyword>
<dbReference type="PANTHER" id="PTHR43133">
    <property type="entry name" value="RNA POLYMERASE ECF-TYPE SIGMA FACTO"/>
    <property type="match status" value="1"/>
</dbReference>
<organism evidence="7 9">
    <name type="scientific">Eisenbergiella massiliensis</name>
    <dbReference type="NCBI Taxonomy" id="1720294"/>
    <lineage>
        <taxon>Bacteria</taxon>
        <taxon>Bacillati</taxon>
        <taxon>Bacillota</taxon>
        <taxon>Clostridia</taxon>
        <taxon>Lachnospirales</taxon>
        <taxon>Lachnospiraceae</taxon>
        <taxon>Eisenbergiella</taxon>
    </lineage>
</organism>
<evidence type="ECO:0000313" key="8">
    <source>
        <dbReference type="EMBL" id="RGE65857.1"/>
    </source>
</evidence>
<dbReference type="CDD" id="cd06171">
    <property type="entry name" value="Sigma70_r4"/>
    <property type="match status" value="1"/>
</dbReference>
<accession>A0A3E3I6N7</accession>
<evidence type="ECO:0000313" key="9">
    <source>
        <dbReference type="Proteomes" id="UP000260812"/>
    </source>
</evidence>
<dbReference type="NCBIfam" id="TIGR02937">
    <property type="entry name" value="sigma70-ECF"/>
    <property type="match status" value="1"/>
</dbReference>
<evidence type="ECO:0000313" key="10">
    <source>
        <dbReference type="Proteomes" id="UP000261166"/>
    </source>
</evidence>
<proteinExistence type="inferred from homology"/>
<keyword evidence="9" id="KW-1185">Reference proteome</keyword>
<comment type="caution">
    <text evidence="7">The sequence shown here is derived from an EMBL/GenBank/DDBJ whole genome shotgun (WGS) entry which is preliminary data.</text>
</comment>
<keyword evidence="4" id="KW-0804">Transcription</keyword>
<feature type="domain" description="RNA polymerase sigma factor 70 region 4 type 2" evidence="6">
    <location>
        <begin position="103"/>
        <end position="154"/>
    </location>
</feature>
<dbReference type="InterPro" id="IPR013324">
    <property type="entry name" value="RNA_pol_sigma_r3/r4-like"/>
</dbReference>
<dbReference type="Pfam" id="PF08281">
    <property type="entry name" value="Sigma70_r4_2"/>
    <property type="match status" value="1"/>
</dbReference>
<dbReference type="GeneID" id="97986968"/>
<dbReference type="SUPFAM" id="SSF88946">
    <property type="entry name" value="Sigma2 domain of RNA polymerase sigma factors"/>
    <property type="match status" value="1"/>
</dbReference>
<reference evidence="7 10" key="1">
    <citation type="submission" date="2018-08" db="EMBL/GenBank/DDBJ databases">
        <title>A genome reference for cultivated species of the human gut microbiota.</title>
        <authorList>
            <person name="Zou Y."/>
            <person name="Xue W."/>
            <person name="Luo G."/>
        </authorList>
    </citation>
    <scope>NUCLEOTIDE SEQUENCE [LARGE SCALE GENOMIC DNA]</scope>
    <source>
        <strain evidence="8 10">AF26-4BH</strain>
        <strain evidence="7">TF05-5AC</strain>
    </source>
</reference>
<dbReference type="EMBL" id="QVLU01000032">
    <property type="protein sequence ID" value="RGE65857.1"/>
    <property type="molecule type" value="Genomic_DNA"/>
</dbReference>
<evidence type="ECO:0000256" key="2">
    <source>
        <dbReference type="ARBA" id="ARBA00023015"/>
    </source>
</evidence>
<evidence type="ECO:0000256" key="3">
    <source>
        <dbReference type="ARBA" id="ARBA00023082"/>
    </source>
</evidence>
<gene>
    <name evidence="8" type="ORF">DWY69_25385</name>
    <name evidence="7" type="ORF">DXC51_08770</name>
</gene>
<dbReference type="InterPro" id="IPR039425">
    <property type="entry name" value="RNA_pol_sigma-70-like"/>
</dbReference>
<evidence type="ECO:0000259" key="6">
    <source>
        <dbReference type="Pfam" id="PF08281"/>
    </source>
</evidence>
<feature type="domain" description="RNA polymerase sigma-70 region 2" evidence="5">
    <location>
        <begin position="16"/>
        <end position="80"/>
    </location>
</feature>
<dbReference type="RefSeq" id="WP_021634413.1">
    <property type="nucleotide sequence ID" value="NZ_CALBAU010000401.1"/>
</dbReference>
<dbReference type="GO" id="GO:0006352">
    <property type="term" value="P:DNA-templated transcription initiation"/>
    <property type="evidence" value="ECO:0007669"/>
    <property type="project" value="InterPro"/>
</dbReference>
<dbReference type="PANTHER" id="PTHR43133:SF51">
    <property type="entry name" value="RNA POLYMERASE SIGMA FACTOR"/>
    <property type="match status" value="1"/>
</dbReference>
<dbReference type="InterPro" id="IPR007627">
    <property type="entry name" value="RNA_pol_sigma70_r2"/>
</dbReference>
<dbReference type="AlphaFoldDB" id="A0A3E3I6N7"/>
<dbReference type="GO" id="GO:0016987">
    <property type="term" value="F:sigma factor activity"/>
    <property type="evidence" value="ECO:0007669"/>
    <property type="project" value="UniProtKB-KW"/>
</dbReference>
<dbReference type="Gene3D" id="1.10.10.10">
    <property type="entry name" value="Winged helix-like DNA-binding domain superfamily/Winged helix DNA-binding domain"/>
    <property type="match status" value="1"/>
</dbReference>
<dbReference type="GO" id="GO:0003677">
    <property type="term" value="F:DNA binding"/>
    <property type="evidence" value="ECO:0007669"/>
    <property type="project" value="InterPro"/>
</dbReference>
<dbReference type="Proteomes" id="UP000260812">
    <property type="component" value="Unassembled WGS sequence"/>
</dbReference>
<dbReference type="InterPro" id="IPR013325">
    <property type="entry name" value="RNA_pol_sigma_r2"/>
</dbReference>
<comment type="similarity">
    <text evidence="1">Belongs to the sigma-70 factor family. ECF subfamily.</text>
</comment>